<evidence type="ECO:0000313" key="4">
    <source>
        <dbReference type="Proteomes" id="UP001362999"/>
    </source>
</evidence>
<feature type="transmembrane region" description="Helical" evidence="1">
    <location>
        <begin position="112"/>
        <end position="132"/>
    </location>
</feature>
<keyword evidence="4" id="KW-1185">Reference proteome</keyword>
<protein>
    <recommendedName>
        <fullName evidence="2">DUF6533 domain-containing protein</fullName>
    </recommendedName>
</protein>
<keyword evidence="1" id="KW-1133">Transmembrane helix</keyword>
<sequence length="284" mass="31386">MKVKALELSSYAGLTIATFELLFTFRTEYQYIWSNEQGSLFIKIMYLLSRYLALAVHITNAVLVSLVHEYAIIPTHLCRIAVIYQASVLFVMFGILDIILMLRVYALYNRSTYLAVIFLCLLICRFFLPSIISYKGMPTQRFGPSCLVKSAGAHSSVYYFAGGEVLVQFLIVVLTLGRHIIATRDGWGSPLFSLLSRDGAMVFLGITVGMAAVVAVSLDPVDFSHLVFPGLVIIMSSAGCRLIINMQKLGSATPDADPTFTTVQSEIWAVENRTRAQTPAACIL</sequence>
<feature type="transmembrane region" description="Helical" evidence="1">
    <location>
        <begin position="157"/>
        <end position="177"/>
    </location>
</feature>
<evidence type="ECO:0000313" key="3">
    <source>
        <dbReference type="EMBL" id="KAK7005637.1"/>
    </source>
</evidence>
<dbReference type="Proteomes" id="UP001362999">
    <property type="component" value="Unassembled WGS sequence"/>
</dbReference>
<feature type="transmembrane region" description="Helical" evidence="1">
    <location>
        <begin position="198"/>
        <end position="217"/>
    </location>
</feature>
<keyword evidence="1" id="KW-0812">Transmembrane</keyword>
<dbReference type="Pfam" id="PF20151">
    <property type="entry name" value="DUF6533"/>
    <property type="match status" value="1"/>
</dbReference>
<feature type="transmembrane region" description="Helical" evidence="1">
    <location>
        <begin position="51"/>
        <end position="73"/>
    </location>
</feature>
<gene>
    <name evidence="3" type="ORF">R3P38DRAFT_1712029</name>
</gene>
<name>A0AAW0A952_9AGAR</name>
<dbReference type="EMBL" id="JAWWNJ010000077">
    <property type="protein sequence ID" value="KAK7005637.1"/>
    <property type="molecule type" value="Genomic_DNA"/>
</dbReference>
<dbReference type="AlphaFoldDB" id="A0AAW0A952"/>
<evidence type="ECO:0000259" key="2">
    <source>
        <dbReference type="Pfam" id="PF20151"/>
    </source>
</evidence>
<proteinExistence type="predicted"/>
<reference evidence="3 4" key="1">
    <citation type="journal article" date="2024" name="J Genomics">
        <title>Draft genome sequencing and assembly of Favolaschia claudopus CIRM-BRFM 2984 isolated from oak limbs.</title>
        <authorList>
            <person name="Navarro D."/>
            <person name="Drula E."/>
            <person name="Chaduli D."/>
            <person name="Cazenave R."/>
            <person name="Ahrendt S."/>
            <person name="Wang J."/>
            <person name="Lipzen A."/>
            <person name="Daum C."/>
            <person name="Barry K."/>
            <person name="Grigoriev I.V."/>
            <person name="Favel A."/>
            <person name="Rosso M.N."/>
            <person name="Martin F."/>
        </authorList>
    </citation>
    <scope>NUCLEOTIDE SEQUENCE [LARGE SCALE GENOMIC DNA]</scope>
    <source>
        <strain evidence="3 4">CIRM-BRFM 2984</strain>
    </source>
</reference>
<organism evidence="3 4">
    <name type="scientific">Favolaschia claudopus</name>
    <dbReference type="NCBI Taxonomy" id="2862362"/>
    <lineage>
        <taxon>Eukaryota</taxon>
        <taxon>Fungi</taxon>
        <taxon>Dikarya</taxon>
        <taxon>Basidiomycota</taxon>
        <taxon>Agaricomycotina</taxon>
        <taxon>Agaricomycetes</taxon>
        <taxon>Agaricomycetidae</taxon>
        <taxon>Agaricales</taxon>
        <taxon>Marasmiineae</taxon>
        <taxon>Mycenaceae</taxon>
        <taxon>Favolaschia</taxon>
    </lineage>
</organism>
<feature type="transmembrane region" description="Helical" evidence="1">
    <location>
        <begin position="79"/>
        <end position="100"/>
    </location>
</feature>
<accession>A0AAW0A952</accession>
<keyword evidence="1" id="KW-0472">Membrane</keyword>
<evidence type="ECO:0000256" key="1">
    <source>
        <dbReference type="SAM" id="Phobius"/>
    </source>
</evidence>
<dbReference type="InterPro" id="IPR045340">
    <property type="entry name" value="DUF6533"/>
</dbReference>
<feature type="domain" description="DUF6533" evidence="2">
    <location>
        <begin position="12"/>
        <end position="55"/>
    </location>
</feature>
<comment type="caution">
    <text evidence="3">The sequence shown here is derived from an EMBL/GenBank/DDBJ whole genome shotgun (WGS) entry which is preliminary data.</text>
</comment>
<feature type="transmembrane region" description="Helical" evidence="1">
    <location>
        <begin position="223"/>
        <end position="244"/>
    </location>
</feature>